<evidence type="ECO:0000256" key="6">
    <source>
        <dbReference type="SAM" id="MobiDB-lite"/>
    </source>
</evidence>
<name>A0A8S0U921_OLEEU</name>
<evidence type="ECO:0000259" key="7">
    <source>
        <dbReference type="PROSITE" id="PS50172"/>
    </source>
</evidence>
<feature type="compositionally biased region" description="Basic residues" evidence="6">
    <location>
        <begin position="9"/>
        <end position="21"/>
    </location>
</feature>
<dbReference type="InterPro" id="IPR001357">
    <property type="entry name" value="BRCT_dom"/>
</dbReference>
<comment type="subcellular location">
    <subcellularLocation>
        <location evidence="1">Nucleus</location>
    </subcellularLocation>
</comment>
<dbReference type="GO" id="GO:0005634">
    <property type="term" value="C:nucleus"/>
    <property type="evidence" value="ECO:0007669"/>
    <property type="project" value="UniProtKB-SubCell"/>
</dbReference>
<dbReference type="Gene3D" id="3.40.50.10190">
    <property type="entry name" value="BRCT domain"/>
    <property type="match status" value="1"/>
</dbReference>
<evidence type="ECO:0000256" key="5">
    <source>
        <dbReference type="ARBA" id="ARBA00023242"/>
    </source>
</evidence>
<dbReference type="SMART" id="SM00292">
    <property type="entry name" value="BRCT"/>
    <property type="match status" value="1"/>
</dbReference>
<dbReference type="GO" id="GO:0000724">
    <property type="term" value="P:double-strand break repair via homologous recombination"/>
    <property type="evidence" value="ECO:0007669"/>
    <property type="project" value="TreeGrafter"/>
</dbReference>
<sequence length="370" mass="41722">METIDCKNQKKCQRKGSKRPLKSNQNDFGSDLMKPSFPTTKRVQLPKHLSLDSPSQPEKLEGRTDEVSINEPQKPHLIQKDMPVVNEKGYPVFTPFFWLREEEHVEKSSQHSDDDKLIYTPPDVPCFSDMKDSDDEVPRKISPKGKTCILSNGTDFIDSEMFEWTQRPCSPELYSSPIEMQVEDTEEHGVVEAEAASANETSCLKPKPKKRGKKGIKACMKSGEFVDEQHYEIEVDIHGIRDGPRLGRLRLINKQPKLFYGFKFFFMGDFEPSCKGYLQDLVIAAGGKVLSRKPVSGHEANLPLRPSVSTTIIIYSLELPDNCEPADKNLILNDRRNSAKFLASCTGAVVASNSWIMNSIAGHKLQNLAY</sequence>
<dbReference type="SUPFAM" id="SSF52113">
    <property type="entry name" value="BRCT domain"/>
    <property type="match status" value="1"/>
</dbReference>
<proteinExistence type="predicted"/>
<feature type="region of interest" description="Disordered" evidence="6">
    <location>
        <begin position="1"/>
        <end position="68"/>
    </location>
</feature>
<feature type="domain" description="BRCT" evidence="7">
    <location>
        <begin position="254"/>
        <end position="370"/>
    </location>
</feature>
<dbReference type="GO" id="GO:0045944">
    <property type="term" value="P:positive regulation of transcription by RNA polymerase II"/>
    <property type="evidence" value="ECO:0007669"/>
    <property type="project" value="TreeGrafter"/>
</dbReference>
<dbReference type="EMBL" id="CACTIH010007462">
    <property type="protein sequence ID" value="CAA3013990.1"/>
    <property type="molecule type" value="Genomic_DNA"/>
</dbReference>
<protein>
    <recommendedName>
        <fullName evidence="7">BRCT domain-containing protein</fullName>
    </recommendedName>
</protein>
<dbReference type="AlphaFoldDB" id="A0A8S0U921"/>
<dbReference type="PANTHER" id="PTHR13763:SF0">
    <property type="entry name" value="BREAST CANCER TYPE 1 SUSCEPTIBILITY PROTEIN"/>
    <property type="match status" value="1"/>
</dbReference>
<dbReference type="PANTHER" id="PTHR13763">
    <property type="entry name" value="BREAST CANCER TYPE 1 SUSCEPTIBILITY PROTEIN BRCA1"/>
    <property type="match status" value="1"/>
</dbReference>
<dbReference type="OrthoDB" id="2384350at2759"/>
<evidence type="ECO:0000256" key="4">
    <source>
        <dbReference type="ARBA" id="ARBA00023204"/>
    </source>
</evidence>
<dbReference type="Gramene" id="OE9A081110T1">
    <property type="protein sequence ID" value="OE9A081110C1"/>
    <property type="gene ID" value="OE9A081110"/>
</dbReference>
<reference evidence="8 9" key="1">
    <citation type="submission" date="2019-12" db="EMBL/GenBank/DDBJ databases">
        <authorList>
            <person name="Alioto T."/>
            <person name="Alioto T."/>
            <person name="Gomez Garrido J."/>
        </authorList>
    </citation>
    <scope>NUCLEOTIDE SEQUENCE [LARGE SCALE GENOMIC DNA]</scope>
</reference>
<dbReference type="Proteomes" id="UP000594638">
    <property type="component" value="Unassembled WGS sequence"/>
</dbReference>
<accession>A0A8S0U921</accession>
<dbReference type="GO" id="GO:0004842">
    <property type="term" value="F:ubiquitin-protein transferase activity"/>
    <property type="evidence" value="ECO:0007669"/>
    <property type="project" value="TreeGrafter"/>
</dbReference>
<keyword evidence="2" id="KW-0677">Repeat</keyword>
<evidence type="ECO:0000313" key="8">
    <source>
        <dbReference type="EMBL" id="CAA3013990.1"/>
    </source>
</evidence>
<dbReference type="InterPro" id="IPR036420">
    <property type="entry name" value="BRCT_dom_sf"/>
</dbReference>
<comment type="caution">
    <text evidence="8">The sequence shown here is derived from an EMBL/GenBank/DDBJ whole genome shotgun (WGS) entry which is preliminary data.</text>
</comment>
<keyword evidence="4" id="KW-0234">DNA repair</keyword>
<evidence type="ECO:0000256" key="3">
    <source>
        <dbReference type="ARBA" id="ARBA00022763"/>
    </source>
</evidence>
<dbReference type="PROSITE" id="PS50172">
    <property type="entry name" value="BRCT"/>
    <property type="match status" value="1"/>
</dbReference>
<keyword evidence="9" id="KW-1185">Reference proteome</keyword>
<evidence type="ECO:0000256" key="2">
    <source>
        <dbReference type="ARBA" id="ARBA00022737"/>
    </source>
</evidence>
<gene>
    <name evidence="8" type="ORF">OLEA9_A081110</name>
</gene>
<keyword evidence="5" id="KW-0539">Nucleus</keyword>
<keyword evidence="3" id="KW-0227">DNA damage</keyword>
<dbReference type="InterPro" id="IPR031099">
    <property type="entry name" value="BRCA1-associated"/>
</dbReference>
<organism evidence="8 9">
    <name type="scientific">Olea europaea subsp. europaea</name>
    <dbReference type="NCBI Taxonomy" id="158383"/>
    <lineage>
        <taxon>Eukaryota</taxon>
        <taxon>Viridiplantae</taxon>
        <taxon>Streptophyta</taxon>
        <taxon>Embryophyta</taxon>
        <taxon>Tracheophyta</taxon>
        <taxon>Spermatophyta</taxon>
        <taxon>Magnoliopsida</taxon>
        <taxon>eudicotyledons</taxon>
        <taxon>Gunneridae</taxon>
        <taxon>Pentapetalae</taxon>
        <taxon>asterids</taxon>
        <taxon>lamiids</taxon>
        <taxon>Lamiales</taxon>
        <taxon>Oleaceae</taxon>
        <taxon>Oleeae</taxon>
        <taxon>Olea</taxon>
    </lineage>
</organism>
<evidence type="ECO:0000313" key="9">
    <source>
        <dbReference type="Proteomes" id="UP000594638"/>
    </source>
</evidence>
<evidence type="ECO:0000256" key="1">
    <source>
        <dbReference type="ARBA" id="ARBA00004123"/>
    </source>
</evidence>